<reference evidence="2 3" key="1">
    <citation type="journal article" date="2019" name="Sci. Rep.">
        <title>Orb-weaving spider Araneus ventricosus genome elucidates the spidroin gene catalogue.</title>
        <authorList>
            <person name="Kono N."/>
            <person name="Nakamura H."/>
            <person name="Ohtoshi R."/>
            <person name="Moran D.A.P."/>
            <person name="Shinohara A."/>
            <person name="Yoshida Y."/>
            <person name="Fujiwara M."/>
            <person name="Mori M."/>
            <person name="Tomita M."/>
            <person name="Arakawa K."/>
        </authorList>
    </citation>
    <scope>NUCLEOTIDE SEQUENCE [LARGE SCALE GENOMIC DNA]</scope>
</reference>
<keyword evidence="3" id="KW-1185">Reference proteome</keyword>
<organism evidence="2 3">
    <name type="scientific">Araneus ventricosus</name>
    <name type="common">Orbweaver spider</name>
    <name type="synonym">Epeira ventricosa</name>
    <dbReference type="NCBI Taxonomy" id="182803"/>
    <lineage>
        <taxon>Eukaryota</taxon>
        <taxon>Metazoa</taxon>
        <taxon>Ecdysozoa</taxon>
        <taxon>Arthropoda</taxon>
        <taxon>Chelicerata</taxon>
        <taxon>Arachnida</taxon>
        <taxon>Araneae</taxon>
        <taxon>Araneomorphae</taxon>
        <taxon>Entelegynae</taxon>
        <taxon>Araneoidea</taxon>
        <taxon>Araneidae</taxon>
        <taxon>Araneus</taxon>
    </lineage>
</organism>
<name>A0A4Y2N656_ARAVE</name>
<evidence type="ECO:0000256" key="1">
    <source>
        <dbReference type="SAM" id="MobiDB-lite"/>
    </source>
</evidence>
<dbReference type="AlphaFoldDB" id="A0A4Y2N656"/>
<dbReference type="Proteomes" id="UP000499080">
    <property type="component" value="Unassembled WGS sequence"/>
</dbReference>
<sequence>MIRCRSPGSRPELYAHEHNAALVPTRVHGRIEWGSSAALRDGSARHPAPQVARQPHLRQPRLPGSGPAPRHRLRGRRLRRQRQGQEPGGSAQGQHAEQQAAGPSERCEIPVLSGAYKQLEYKVAMN</sequence>
<protein>
    <submittedName>
        <fullName evidence="2">Uncharacterized protein</fullName>
    </submittedName>
</protein>
<feature type="compositionally biased region" description="Basic residues" evidence="1">
    <location>
        <begin position="69"/>
        <end position="82"/>
    </location>
</feature>
<proteinExistence type="predicted"/>
<evidence type="ECO:0000313" key="2">
    <source>
        <dbReference type="EMBL" id="GBN34100.1"/>
    </source>
</evidence>
<dbReference type="EMBL" id="BGPR01207644">
    <property type="protein sequence ID" value="GBN34100.1"/>
    <property type="molecule type" value="Genomic_DNA"/>
</dbReference>
<feature type="compositionally biased region" description="Low complexity" evidence="1">
    <location>
        <begin position="92"/>
        <end position="102"/>
    </location>
</feature>
<feature type="region of interest" description="Disordered" evidence="1">
    <location>
        <begin position="38"/>
        <end position="106"/>
    </location>
</feature>
<gene>
    <name evidence="2" type="ORF">AVEN_221878_1</name>
</gene>
<evidence type="ECO:0000313" key="3">
    <source>
        <dbReference type="Proteomes" id="UP000499080"/>
    </source>
</evidence>
<accession>A0A4Y2N656</accession>
<comment type="caution">
    <text evidence="2">The sequence shown here is derived from an EMBL/GenBank/DDBJ whole genome shotgun (WGS) entry which is preliminary data.</text>
</comment>